<evidence type="ECO:0000313" key="11">
    <source>
        <dbReference type="Proteomes" id="UP000290848"/>
    </source>
</evidence>
<proteinExistence type="inferred from homology"/>
<dbReference type="InterPro" id="IPR051906">
    <property type="entry name" value="TolC-like"/>
</dbReference>
<keyword evidence="5" id="KW-0812">Transmembrane</keyword>
<evidence type="ECO:0000256" key="1">
    <source>
        <dbReference type="ARBA" id="ARBA00004442"/>
    </source>
</evidence>
<evidence type="ECO:0000256" key="6">
    <source>
        <dbReference type="ARBA" id="ARBA00023136"/>
    </source>
</evidence>
<keyword evidence="6" id="KW-0472">Membrane</keyword>
<keyword evidence="3" id="KW-0813">Transport</keyword>
<comment type="similarity">
    <text evidence="2">Belongs to the outer membrane factor (OMF) (TC 1.B.17) family.</text>
</comment>
<dbReference type="GO" id="GO:1990281">
    <property type="term" value="C:efflux pump complex"/>
    <property type="evidence" value="ECO:0007669"/>
    <property type="project" value="TreeGrafter"/>
</dbReference>
<evidence type="ECO:0000256" key="4">
    <source>
        <dbReference type="ARBA" id="ARBA00022452"/>
    </source>
</evidence>
<dbReference type="Gene3D" id="1.20.1600.10">
    <property type="entry name" value="Outer membrane efflux proteins (OEP)"/>
    <property type="match status" value="1"/>
</dbReference>
<evidence type="ECO:0000256" key="9">
    <source>
        <dbReference type="SAM" id="SignalP"/>
    </source>
</evidence>
<keyword evidence="4" id="KW-1134">Transmembrane beta strand</keyword>
<accession>A0A4Q0M5T5</accession>
<feature type="chain" id="PRO_5020532158" evidence="9">
    <location>
        <begin position="26"/>
        <end position="453"/>
    </location>
</feature>
<dbReference type="Pfam" id="PF02321">
    <property type="entry name" value="OEP"/>
    <property type="match status" value="2"/>
</dbReference>
<dbReference type="GO" id="GO:0015562">
    <property type="term" value="F:efflux transmembrane transporter activity"/>
    <property type="evidence" value="ECO:0007669"/>
    <property type="project" value="InterPro"/>
</dbReference>
<feature type="coiled-coil region" evidence="8">
    <location>
        <begin position="199"/>
        <end position="226"/>
    </location>
</feature>
<dbReference type="PANTHER" id="PTHR30026:SF20">
    <property type="entry name" value="OUTER MEMBRANE PROTEIN TOLC"/>
    <property type="match status" value="1"/>
</dbReference>
<evidence type="ECO:0000256" key="5">
    <source>
        <dbReference type="ARBA" id="ARBA00022692"/>
    </source>
</evidence>
<dbReference type="Proteomes" id="UP000290848">
    <property type="component" value="Unassembled WGS sequence"/>
</dbReference>
<evidence type="ECO:0000256" key="8">
    <source>
        <dbReference type="SAM" id="Coils"/>
    </source>
</evidence>
<evidence type="ECO:0000256" key="3">
    <source>
        <dbReference type="ARBA" id="ARBA00022448"/>
    </source>
</evidence>
<reference evidence="10 11" key="1">
    <citation type="submission" date="2018-12" db="EMBL/GenBank/DDBJ databases">
        <title>The Draft Genome Sequence of the Soil Bacterium Pedobacter tournemirensis R1.</title>
        <authorList>
            <person name="He J."/>
        </authorList>
    </citation>
    <scope>NUCLEOTIDE SEQUENCE [LARGE SCALE GENOMIC DNA]</scope>
    <source>
        <strain evidence="10 11">R1</strain>
    </source>
</reference>
<dbReference type="EMBL" id="RXOC01000011">
    <property type="protein sequence ID" value="RXF68380.1"/>
    <property type="molecule type" value="Genomic_DNA"/>
</dbReference>
<protein>
    <submittedName>
        <fullName evidence="10">TolC family protein</fullName>
    </submittedName>
</protein>
<gene>
    <name evidence="10" type="ORF">EKH83_15990</name>
</gene>
<keyword evidence="7" id="KW-0998">Cell outer membrane</keyword>
<name>A0A4Q0M5T5_9SPHI</name>
<dbReference type="PANTHER" id="PTHR30026">
    <property type="entry name" value="OUTER MEMBRANE PROTEIN TOLC"/>
    <property type="match status" value="1"/>
</dbReference>
<keyword evidence="8" id="KW-0175">Coiled coil</keyword>
<keyword evidence="9" id="KW-0732">Signal</keyword>
<dbReference type="RefSeq" id="WP_128770460.1">
    <property type="nucleotide sequence ID" value="NZ_RXOC01000011.1"/>
</dbReference>
<feature type="signal peptide" evidence="9">
    <location>
        <begin position="1"/>
        <end position="25"/>
    </location>
</feature>
<dbReference type="GO" id="GO:0015288">
    <property type="term" value="F:porin activity"/>
    <property type="evidence" value="ECO:0007669"/>
    <property type="project" value="TreeGrafter"/>
</dbReference>
<sequence length="453" mass="50475">MNRITNKFLVLAAVLVLSGIKELNAQTVQLTLKDALNYALKNNENVRKARLDIEGGKAKTNEVRAQALPQITGSASINDNLLLQKSPIPGEIFGRPGETIFVAFGQKYNTTASAQLSQQLFNQSVFTGLKAARAGEDYYNLNAALSEENMLQQVASSYYQVLVSREKMAVIDTNINSLVRIEKTVADQFRNGLARKIDLDRVKVNLTNLRTQRQELENGVIQQENLLKFYIGMPINNTILIPQAQLSAIPAEASGMADELNVADLTQYRLIKKQEELLNYQKKAYQAEYIPKLSFNTNFVYTGFGNKFDLLRSNSTTQWAKASALTLNLSIPIFDGFARKSRVKQAEIDLLKAQEDIRNTTQSLNLAHDNATIQIKNSISTIKAQVENMKLAQEVYASTQNNYHNGLATLTDLLDAENSLVSAQNSYTQALLNYKLAEIQLLKSKGNIKSLLN</sequence>
<organism evidence="10 11">
    <name type="scientific">Arcticibacter tournemirensis</name>
    <dbReference type="NCBI Taxonomy" id="699437"/>
    <lineage>
        <taxon>Bacteria</taxon>
        <taxon>Pseudomonadati</taxon>
        <taxon>Bacteroidota</taxon>
        <taxon>Sphingobacteriia</taxon>
        <taxon>Sphingobacteriales</taxon>
        <taxon>Sphingobacteriaceae</taxon>
        <taxon>Arcticibacter</taxon>
    </lineage>
</organism>
<evidence type="ECO:0000256" key="7">
    <source>
        <dbReference type="ARBA" id="ARBA00023237"/>
    </source>
</evidence>
<comment type="subcellular location">
    <subcellularLocation>
        <location evidence="1">Cell outer membrane</location>
    </subcellularLocation>
</comment>
<dbReference type="AlphaFoldDB" id="A0A4Q0M5T5"/>
<evidence type="ECO:0000313" key="10">
    <source>
        <dbReference type="EMBL" id="RXF68380.1"/>
    </source>
</evidence>
<dbReference type="InterPro" id="IPR003423">
    <property type="entry name" value="OMP_efflux"/>
</dbReference>
<dbReference type="GO" id="GO:0009279">
    <property type="term" value="C:cell outer membrane"/>
    <property type="evidence" value="ECO:0007669"/>
    <property type="project" value="UniProtKB-SubCell"/>
</dbReference>
<evidence type="ECO:0000256" key="2">
    <source>
        <dbReference type="ARBA" id="ARBA00007613"/>
    </source>
</evidence>
<dbReference type="SUPFAM" id="SSF56954">
    <property type="entry name" value="Outer membrane efflux proteins (OEP)"/>
    <property type="match status" value="1"/>
</dbReference>
<comment type="caution">
    <text evidence="10">The sequence shown here is derived from an EMBL/GenBank/DDBJ whole genome shotgun (WGS) entry which is preliminary data.</text>
</comment>